<dbReference type="STRING" id="930129.SAMN05216352_10540"/>
<dbReference type="RefSeq" id="WP_245917913.1">
    <property type="nucleotide sequence ID" value="NZ_FNDU01000005.1"/>
</dbReference>
<proteinExistence type="inferred from homology"/>
<dbReference type="CDD" id="cd02012">
    <property type="entry name" value="TPP_TK"/>
    <property type="match status" value="1"/>
</dbReference>
<dbReference type="PANTHER" id="PTHR47514">
    <property type="entry name" value="TRANSKETOLASE N-TERMINAL SECTION-RELATED"/>
    <property type="match status" value="1"/>
</dbReference>
<dbReference type="AlphaFoldDB" id="A0A1G8I5A1"/>
<comment type="similarity">
    <text evidence="2">Belongs to the transketolase family.</text>
</comment>
<keyword evidence="6" id="KW-1185">Reference proteome</keyword>
<dbReference type="InterPro" id="IPR029061">
    <property type="entry name" value="THDP-binding"/>
</dbReference>
<evidence type="ECO:0000259" key="4">
    <source>
        <dbReference type="Pfam" id="PF00456"/>
    </source>
</evidence>
<dbReference type="Gene3D" id="3.40.50.970">
    <property type="match status" value="1"/>
</dbReference>
<comment type="cofactor">
    <cofactor evidence="1">
        <name>thiamine diphosphate</name>
        <dbReference type="ChEBI" id="CHEBI:58937"/>
    </cofactor>
</comment>
<dbReference type="Pfam" id="PF00456">
    <property type="entry name" value="Transketolase_N"/>
    <property type="match status" value="1"/>
</dbReference>
<reference evidence="5 6" key="1">
    <citation type="submission" date="2016-10" db="EMBL/GenBank/DDBJ databases">
        <authorList>
            <person name="de Groot N.N."/>
        </authorList>
    </citation>
    <scope>NUCLEOTIDE SEQUENCE [LARGE SCALE GENOMIC DNA]</scope>
    <source>
        <strain evidence="6">P4B,CCM 7963,CECT 7998,DSM 25260,IBRC-M 10614,KCTC 13821</strain>
    </source>
</reference>
<keyword evidence="3" id="KW-0786">Thiamine pyrophosphate</keyword>
<gene>
    <name evidence="5" type="ORF">SAMN05216352_10540</name>
</gene>
<dbReference type="Proteomes" id="UP000199017">
    <property type="component" value="Unassembled WGS sequence"/>
</dbReference>
<protein>
    <submittedName>
        <fullName evidence="5">Transketolase</fullName>
    </submittedName>
</protein>
<accession>A0A1G8I5A1</accession>
<feature type="domain" description="Transketolase N-terminal" evidence="4">
    <location>
        <begin position="17"/>
        <end position="274"/>
    </location>
</feature>
<sequence length="285" mass="32072">MSEIVSNEKLVRELEEKAKFIRLETVRLIDIAKSGHYTSVFSCAELFSVLYYHVMSVDPNNPDWEDRDRFVLSKGHAAVGLYPVLADHGFFPKEWLDSYTRVGSAFGDHPDMRKIPGIDFSSGSLGQGLSVSTGMAIGGNMSNKDYKVYCMLGDGELNEGQIWEAILSAANLKLNNLVAIVDRNQMSLDGFTEDIMPVNPIDQKFEAFGWETRHVDGHNLTELVELFDEISSTKREKPLVIIADTLKGKGVEGMELNNDWHLGYLAEKDRKKVEEEIHRGLQSRT</sequence>
<evidence type="ECO:0000256" key="2">
    <source>
        <dbReference type="ARBA" id="ARBA00007131"/>
    </source>
</evidence>
<evidence type="ECO:0000256" key="3">
    <source>
        <dbReference type="ARBA" id="ARBA00023052"/>
    </source>
</evidence>
<evidence type="ECO:0000313" key="5">
    <source>
        <dbReference type="EMBL" id="SDI14004.1"/>
    </source>
</evidence>
<dbReference type="EMBL" id="FNDU01000005">
    <property type="protein sequence ID" value="SDI14004.1"/>
    <property type="molecule type" value="Genomic_DNA"/>
</dbReference>
<dbReference type="SUPFAM" id="SSF52518">
    <property type="entry name" value="Thiamin diphosphate-binding fold (THDP-binding)"/>
    <property type="match status" value="1"/>
</dbReference>
<evidence type="ECO:0000256" key="1">
    <source>
        <dbReference type="ARBA" id="ARBA00001964"/>
    </source>
</evidence>
<dbReference type="PANTHER" id="PTHR47514:SF1">
    <property type="entry name" value="TRANSKETOLASE N-TERMINAL SECTION-RELATED"/>
    <property type="match status" value="1"/>
</dbReference>
<dbReference type="InterPro" id="IPR005474">
    <property type="entry name" value="Transketolase_N"/>
</dbReference>
<evidence type="ECO:0000313" key="6">
    <source>
        <dbReference type="Proteomes" id="UP000199017"/>
    </source>
</evidence>
<organism evidence="5 6">
    <name type="scientific">Alteribacillus bidgolensis</name>
    <dbReference type="NCBI Taxonomy" id="930129"/>
    <lineage>
        <taxon>Bacteria</taxon>
        <taxon>Bacillati</taxon>
        <taxon>Bacillota</taxon>
        <taxon>Bacilli</taxon>
        <taxon>Bacillales</taxon>
        <taxon>Bacillaceae</taxon>
        <taxon>Alteribacillus</taxon>
    </lineage>
</organism>
<name>A0A1G8I5A1_9BACI</name>